<dbReference type="Gene3D" id="1.10.540.10">
    <property type="entry name" value="Acyl-CoA dehydrogenase/oxidase, N-terminal domain"/>
    <property type="match status" value="1"/>
</dbReference>
<evidence type="ECO:0000313" key="9">
    <source>
        <dbReference type="EMBL" id="GDY55780.1"/>
    </source>
</evidence>
<dbReference type="PANTHER" id="PTHR43884">
    <property type="entry name" value="ACYL-COA DEHYDROGENASE"/>
    <property type="match status" value="1"/>
</dbReference>
<dbReference type="InterPro" id="IPR036250">
    <property type="entry name" value="AcylCo_DH-like_C"/>
</dbReference>
<evidence type="ECO:0000256" key="3">
    <source>
        <dbReference type="ARBA" id="ARBA00022630"/>
    </source>
</evidence>
<keyword evidence="5" id="KW-0560">Oxidoreductase</keyword>
<evidence type="ECO:0000259" key="8">
    <source>
        <dbReference type="Pfam" id="PF02771"/>
    </source>
</evidence>
<dbReference type="RefSeq" id="WP_137979111.1">
    <property type="nucleotide sequence ID" value="NZ_BAAASO010000004.1"/>
</dbReference>
<dbReference type="OrthoDB" id="8677713at2"/>
<dbReference type="Pfam" id="PF02771">
    <property type="entry name" value="Acyl-CoA_dh_N"/>
    <property type="match status" value="1"/>
</dbReference>
<dbReference type="Gene3D" id="1.20.140.10">
    <property type="entry name" value="Butyryl-CoA Dehydrogenase, subunit A, domain 3"/>
    <property type="match status" value="1"/>
</dbReference>
<evidence type="ECO:0000256" key="1">
    <source>
        <dbReference type="ARBA" id="ARBA00001974"/>
    </source>
</evidence>
<dbReference type="GO" id="GO:0003995">
    <property type="term" value="F:acyl-CoA dehydrogenase activity"/>
    <property type="evidence" value="ECO:0007669"/>
    <property type="project" value="TreeGrafter"/>
</dbReference>
<sequence length="384" mass="39754">MDFQLTDDQRALRTGMRELLERRFPRARLRAVVDGDAARGDGMAARGDGAAEGSDGAAARGGELDRALWRELGAAGLFALRVPESAGGVGLGLPEAVLAFEESGRALLPGPLVATELTAGLWAAGAFGAGPAGSLAAGAAQGETVVTALEDSGAPVEHLASAEAVLVLGPTAVAVIPAEEAARSAEPMRSVDPATPLHRPTPSRTRLDQAEQAGQAGQPDRTDQVDRTDQAGPGRSGLAARLRREAALLTAAQQLGSASRTVELAVDHAKHRTQFGRPIGAFQAVQHLCAQMLVRAESARSVVYAAAVTEDPGDIAAAKLLADEAAVHNARDCLQVHGGMGFTWEADVHLHLKRAWVRAGQWQSVAAAEEELAAGLVSTVETCL</sequence>
<dbReference type="Proteomes" id="UP000301309">
    <property type="component" value="Unassembled WGS sequence"/>
</dbReference>
<reference evidence="9 10" key="1">
    <citation type="journal article" date="2020" name="Int. J. Syst. Evol. Microbiol.">
        <title>Reclassification of Streptomyces castelarensis and Streptomyces sporoclivatus as later heterotypic synonyms of Streptomyces antimycoticus.</title>
        <authorList>
            <person name="Komaki H."/>
            <person name="Tamura T."/>
        </authorList>
    </citation>
    <scope>NUCLEOTIDE SEQUENCE [LARGE SCALE GENOMIC DNA]</scope>
    <source>
        <strain evidence="9 10">NBRC 13459</strain>
    </source>
</reference>
<proteinExistence type="inferred from homology"/>
<dbReference type="AlphaFoldDB" id="A0A4D4L9S3"/>
<comment type="caution">
    <text evidence="9">The sequence shown here is derived from an EMBL/GenBank/DDBJ whole genome shotgun (WGS) entry which is preliminary data.</text>
</comment>
<gene>
    <name evidence="9" type="primary">acd_1</name>
    <name evidence="9" type="ORF">SVIO_064030</name>
</gene>
<protein>
    <submittedName>
        <fullName evidence="9">Acyl-CoA dehydrogenase</fullName>
    </submittedName>
</protein>
<comment type="similarity">
    <text evidence="2">Belongs to the acyl-CoA dehydrogenase family.</text>
</comment>
<keyword evidence="4" id="KW-0274">FAD</keyword>
<dbReference type="Pfam" id="PF00441">
    <property type="entry name" value="Acyl-CoA_dh_1"/>
    <property type="match status" value="1"/>
</dbReference>
<feature type="domain" description="Acyl-CoA dehydrogenase/oxidase N-terminal" evidence="8">
    <location>
        <begin position="60"/>
        <end position="115"/>
    </location>
</feature>
<feature type="compositionally biased region" description="Basic and acidic residues" evidence="6">
    <location>
        <begin position="220"/>
        <end position="229"/>
    </location>
</feature>
<comment type="cofactor">
    <cofactor evidence="1">
        <name>FAD</name>
        <dbReference type="ChEBI" id="CHEBI:57692"/>
    </cofactor>
</comment>
<dbReference type="InterPro" id="IPR009100">
    <property type="entry name" value="AcylCoA_DH/oxidase_NM_dom_sf"/>
</dbReference>
<keyword evidence="10" id="KW-1185">Reference proteome</keyword>
<feature type="region of interest" description="Disordered" evidence="6">
    <location>
        <begin position="180"/>
        <end position="238"/>
    </location>
</feature>
<dbReference type="InterPro" id="IPR013786">
    <property type="entry name" value="AcylCoA_DH/ox_N"/>
</dbReference>
<evidence type="ECO:0000256" key="4">
    <source>
        <dbReference type="ARBA" id="ARBA00022827"/>
    </source>
</evidence>
<evidence type="ECO:0000256" key="5">
    <source>
        <dbReference type="ARBA" id="ARBA00023002"/>
    </source>
</evidence>
<dbReference type="SUPFAM" id="SSF47203">
    <property type="entry name" value="Acyl-CoA dehydrogenase C-terminal domain-like"/>
    <property type="match status" value="1"/>
</dbReference>
<name>A0A4D4L9S3_STRVO</name>
<evidence type="ECO:0000256" key="2">
    <source>
        <dbReference type="ARBA" id="ARBA00009347"/>
    </source>
</evidence>
<accession>A0A4D4L9S3</accession>
<evidence type="ECO:0000256" key="6">
    <source>
        <dbReference type="SAM" id="MobiDB-lite"/>
    </source>
</evidence>
<evidence type="ECO:0000313" key="10">
    <source>
        <dbReference type="Proteomes" id="UP000301309"/>
    </source>
</evidence>
<keyword evidence="3" id="KW-0285">Flavoprotein</keyword>
<dbReference type="InterPro" id="IPR009075">
    <property type="entry name" value="AcylCo_DH/oxidase_C"/>
</dbReference>
<dbReference type="GO" id="GO:0050660">
    <property type="term" value="F:flavin adenine dinucleotide binding"/>
    <property type="evidence" value="ECO:0007669"/>
    <property type="project" value="InterPro"/>
</dbReference>
<evidence type="ECO:0000259" key="7">
    <source>
        <dbReference type="Pfam" id="PF00441"/>
    </source>
</evidence>
<dbReference type="SUPFAM" id="SSF56645">
    <property type="entry name" value="Acyl-CoA dehydrogenase NM domain-like"/>
    <property type="match status" value="1"/>
</dbReference>
<organism evidence="9 10">
    <name type="scientific">Streptomyces violaceusniger</name>
    <dbReference type="NCBI Taxonomy" id="68280"/>
    <lineage>
        <taxon>Bacteria</taxon>
        <taxon>Bacillati</taxon>
        <taxon>Actinomycetota</taxon>
        <taxon>Actinomycetes</taxon>
        <taxon>Kitasatosporales</taxon>
        <taxon>Streptomycetaceae</taxon>
        <taxon>Streptomyces</taxon>
        <taxon>Streptomyces violaceusniger group</taxon>
    </lineage>
</organism>
<feature type="domain" description="Acyl-CoA dehydrogenase/oxidase C-terminal" evidence="7">
    <location>
        <begin position="248"/>
        <end position="355"/>
    </location>
</feature>
<dbReference type="PANTHER" id="PTHR43884:SF20">
    <property type="entry name" value="ACYL-COA DEHYDROGENASE FADE28"/>
    <property type="match status" value="1"/>
</dbReference>
<dbReference type="InterPro" id="IPR037069">
    <property type="entry name" value="AcylCoA_DH/ox_N_sf"/>
</dbReference>
<dbReference type="EMBL" id="BJHW01000001">
    <property type="protein sequence ID" value="GDY55780.1"/>
    <property type="molecule type" value="Genomic_DNA"/>
</dbReference>